<reference evidence="1" key="1">
    <citation type="submission" date="2021-12" db="EMBL/GenBank/DDBJ databases">
        <authorList>
            <person name="Cha I.-T."/>
            <person name="Lee K.-E."/>
            <person name="Park S.-J."/>
        </authorList>
    </citation>
    <scope>NUCLEOTIDE SEQUENCE</scope>
    <source>
        <strain evidence="1">YSM-43</strain>
    </source>
</reference>
<dbReference type="EMBL" id="CP090145">
    <property type="protein sequence ID" value="UOX32409.1"/>
    <property type="molecule type" value="Genomic_DNA"/>
</dbReference>
<protein>
    <recommendedName>
        <fullName evidence="3">Phage major capsid protein</fullName>
    </recommendedName>
</protein>
<organism evidence="1 2">
    <name type="scientific">Flavobacterium sediminilitoris</name>
    <dbReference type="NCBI Taxonomy" id="2024526"/>
    <lineage>
        <taxon>Bacteria</taxon>
        <taxon>Pseudomonadati</taxon>
        <taxon>Bacteroidota</taxon>
        <taxon>Flavobacteriia</taxon>
        <taxon>Flavobacteriales</taxon>
        <taxon>Flavobacteriaceae</taxon>
        <taxon>Flavobacterium</taxon>
    </lineage>
</organism>
<name>A0ABY4HLQ6_9FLAO</name>
<keyword evidence="2" id="KW-1185">Reference proteome</keyword>
<dbReference type="Proteomes" id="UP000830454">
    <property type="component" value="Chromosome"/>
</dbReference>
<evidence type="ECO:0000313" key="2">
    <source>
        <dbReference type="Proteomes" id="UP000830454"/>
    </source>
</evidence>
<sequence length="336" mass="37680">MATINVQDVAKEVGEYVKNNTEVISAGVYSAEVTLNKYCKTLTAIKGKFPQFHSILTRVVQGFKAEWQELGDAQFKHKMLQNYHHKVNFPVIPAEILNSWLAELYTTGKTAAEHPISKYIMTELLAKVADDLEDLSQTGVRDDLNADGQFGASLDGIAQQIENAIANATHPAFRIPLNAITPSNILDEIKSFEKQLPKKTRRKCKHLFMSDSLAMTFADQYEKEYGTNVNYTAEGNMKTPLTKMEIVGLPSIPDDIIWTTVDGNMVRLIDVLDKPAVTETQVLDYKLKIFMEFFLGYDFLINQLVYVAVFDGSEKGLENAAQNTLYYDSETLAVTP</sequence>
<evidence type="ECO:0008006" key="3">
    <source>
        <dbReference type="Google" id="ProtNLM"/>
    </source>
</evidence>
<gene>
    <name evidence="1" type="ORF">LXD69_10130</name>
</gene>
<evidence type="ECO:0000313" key="1">
    <source>
        <dbReference type="EMBL" id="UOX32409.1"/>
    </source>
</evidence>
<accession>A0ABY4HLQ6</accession>
<reference evidence="1" key="2">
    <citation type="submission" date="2022-04" db="EMBL/GenBank/DDBJ databases">
        <title>Complete Genome Sequence of Flavobacterium sediminilitoris YSM-43, Isolated from a Tidal Sediment.</title>
        <authorList>
            <person name="Lee P.A."/>
        </authorList>
    </citation>
    <scope>NUCLEOTIDE SEQUENCE</scope>
    <source>
        <strain evidence="1">YSM-43</strain>
    </source>
</reference>
<dbReference type="RefSeq" id="WP_246915120.1">
    <property type="nucleotide sequence ID" value="NZ_CP090145.1"/>
</dbReference>
<proteinExistence type="predicted"/>